<keyword evidence="3 7" id="KW-0812">Transmembrane</keyword>
<protein>
    <submittedName>
        <fullName evidence="9">Putative inorganic phosphate cotransporter</fullName>
    </submittedName>
</protein>
<evidence type="ECO:0000256" key="5">
    <source>
        <dbReference type="ARBA" id="ARBA00022989"/>
    </source>
</evidence>
<feature type="transmembrane region" description="Helical" evidence="7">
    <location>
        <begin position="187"/>
        <end position="211"/>
    </location>
</feature>
<dbReference type="FunFam" id="1.20.1250.20:FF:000423">
    <property type="entry name" value="Putative inorganic phosphate cotransporter-like Protein"/>
    <property type="match status" value="1"/>
</dbReference>
<evidence type="ECO:0000256" key="3">
    <source>
        <dbReference type="ARBA" id="ARBA00022692"/>
    </source>
</evidence>
<feature type="transmembrane region" description="Helical" evidence="7">
    <location>
        <begin position="359"/>
        <end position="383"/>
    </location>
</feature>
<gene>
    <name evidence="9" type="primary">Picot</name>
    <name evidence="9" type="ORF">TNCT_497521</name>
</gene>
<dbReference type="PANTHER" id="PTHR11662">
    <property type="entry name" value="SOLUTE CARRIER FAMILY 17"/>
    <property type="match status" value="1"/>
</dbReference>
<feature type="transmembrane region" description="Helical" evidence="7">
    <location>
        <begin position="129"/>
        <end position="147"/>
    </location>
</feature>
<comment type="subcellular location">
    <subcellularLocation>
        <location evidence="1">Membrane</location>
        <topology evidence="1">Multi-pass membrane protein</topology>
    </subcellularLocation>
</comment>
<feature type="domain" description="Major facilitator superfamily (MFS) profile" evidence="8">
    <location>
        <begin position="60"/>
        <end position="514"/>
    </location>
</feature>
<feature type="transmembrane region" description="Helical" evidence="7">
    <location>
        <begin position="395"/>
        <end position="414"/>
    </location>
</feature>
<feature type="transmembrane region" description="Helical" evidence="7">
    <location>
        <begin position="159"/>
        <end position="181"/>
    </location>
</feature>
<evidence type="ECO:0000256" key="6">
    <source>
        <dbReference type="ARBA" id="ARBA00023136"/>
    </source>
</evidence>
<keyword evidence="4" id="KW-0769">Symport</keyword>
<feature type="transmembrane region" description="Helical" evidence="7">
    <location>
        <begin position="258"/>
        <end position="278"/>
    </location>
</feature>
<dbReference type="EMBL" id="BMAO01013323">
    <property type="protein sequence ID" value="GFQ87925.1"/>
    <property type="molecule type" value="Genomic_DNA"/>
</dbReference>
<accession>A0A8X6FRV6</accession>
<dbReference type="OrthoDB" id="6430109at2759"/>
<dbReference type="GO" id="GO:0016020">
    <property type="term" value="C:membrane"/>
    <property type="evidence" value="ECO:0007669"/>
    <property type="project" value="UniProtKB-SubCell"/>
</dbReference>
<keyword evidence="2" id="KW-0813">Transport</keyword>
<feature type="transmembrane region" description="Helical" evidence="7">
    <location>
        <begin position="420"/>
        <end position="443"/>
    </location>
</feature>
<dbReference type="InterPro" id="IPR011701">
    <property type="entry name" value="MFS"/>
</dbReference>
<dbReference type="Pfam" id="PF07690">
    <property type="entry name" value="MFS_1"/>
    <property type="match status" value="1"/>
</dbReference>
<dbReference type="Gene3D" id="1.20.1250.20">
    <property type="entry name" value="MFS general substrate transporter like domains"/>
    <property type="match status" value="1"/>
</dbReference>
<organism evidence="9 10">
    <name type="scientific">Trichonephila clavata</name>
    <name type="common">Joro spider</name>
    <name type="synonym">Nephila clavata</name>
    <dbReference type="NCBI Taxonomy" id="2740835"/>
    <lineage>
        <taxon>Eukaryota</taxon>
        <taxon>Metazoa</taxon>
        <taxon>Ecdysozoa</taxon>
        <taxon>Arthropoda</taxon>
        <taxon>Chelicerata</taxon>
        <taxon>Arachnida</taxon>
        <taxon>Araneae</taxon>
        <taxon>Araneomorphae</taxon>
        <taxon>Entelegynae</taxon>
        <taxon>Araneoidea</taxon>
        <taxon>Nephilidae</taxon>
        <taxon>Trichonephila</taxon>
    </lineage>
</organism>
<feature type="transmembrane region" description="Helical" evidence="7">
    <location>
        <begin position="315"/>
        <end position="339"/>
    </location>
</feature>
<dbReference type="FunFam" id="1.20.1250.20:FF:000003">
    <property type="entry name" value="Solute carrier family 17 member 3"/>
    <property type="match status" value="1"/>
</dbReference>
<dbReference type="PROSITE" id="PS50850">
    <property type="entry name" value="MFS"/>
    <property type="match status" value="1"/>
</dbReference>
<dbReference type="GO" id="GO:0006820">
    <property type="term" value="P:monoatomic anion transport"/>
    <property type="evidence" value="ECO:0007669"/>
    <property type="project" value="TreeGrafter"/>
</dbReference>
<dbReference type="SUPFAM" id="SSF103473">
    <property type="entry name" value="MFS general substrate transporter"/>
    <property type="match status" value="1"/>
</dbReference>
<name>A0A8X6FRV6_TRICU</name>
<evidence type="ECO:0000256" key="7">
    <source>
        <dbReference type="SAM" id="Phobius"/>
    </source>
</evidence>
<keyword evidence="6 7" id="KW-0472">Membrane</keyword>
<dbReference type="InterPro" id="IPR020846">
    <property type="entry name" value="MFS_dom"/>
</dbReference>
<dbReference type="InterPro" id="IPR050382">
    <property type="entry name" value="MFS_Na/Anion_cotransporter"/>
</dbReference>
<dbReference type="Proteomes" id="UP000887116">
    <property type="component" value="Unassembled WGS sequence"/>
</dbReference>
<keyword evidence="10" id="KW-1185">Reference proteome</keyword>
<dbReference type="PANTHER" id="PTHR11662:SF399">
    <property type="entry name" value="FI19708P1-RELATED"/>
    <property type="match status" value="1"/>
</dbReference>
<comment type="caution">
    <text evidence="9">The sequence shown here is derived from an EMBL/GenBank/DDBJ whole genome shotgun (WGS) entry which is preliminary data.</text>
</comment>
<feature type="transmembrane region" description="Helical" evidence="7">
    <location>
        <begin position="455"/>
        <end position="478"/>
    </location>
</feature>
<sequence>MSQDISHSYESYKLKEYSENQTNNDINKLDVSASDSCPHQNGSLKNIIQQNEAASTFFQYRYLVAFLEFLGFFEINLFRLVTSVSVVAMVNNTAVDSHMTSNSTVASCPFNVSNSEENYLPENTGEFDWSPAMQGYVLGAGFLGYVLTQMPGGILAESYGAKFTVVCGLFISSLAHFLSPFAAWSSVYWLIVMQLIRGIGQGLIAPAQCVLAANWFPSNERSLLNPIIMSGYSFGCILGGFSSGVMCSSHLLGGWASVYYIYGALGLLLSLCVQIFMYESPNCHPRIKDSELNYILQNQETDLSQKRPPTPWKKIFSSVPLYAVSYAIFSAFWSGAHFLSVQPMFLGTMLHFTIKENGILTSLPFIFQVVFTFVGSCISKWLNSNNYVGVDKVRKWFNFLYCSGYSLCLLGVIYSGCERLLSAMLSIVAMSFMGFAFNGCMITPVDMSPTFAGTLIGLSNTVASVAAFVYPVIVGIMTNEEQTFGQWNKIFAMCIGIAMSSGILFCIFGSADVQPWNYSPRKNWTKLDQTTKSHKKQNNQWML</sequence>
<dbReference type="AlphaFoldDB" id="A0A8X6FRV6"/>
<evidence type="ECO:0000256" key="2">
    <source>
        <dbReference type="ARBA" id="ARBA00022448"/>
    </source>
</evidence>
<evidence type="ECO:0000256" key="4">
    <source>
        <dbReference type="ARBA" id="ARBA00022847"/>
    </source>
</evidence>
<keyword evidence="5 7" id="KW-1133">Transmembrane helix</keyword>
<evidence type="ECO:0000256" key="1">
    <source>
        <dbReference type="ARBA" id="ARBA00004141"/>
    </source>
</evidence>
<evidence type="ECO:0000259" key="8">
    <source>
        <dbReference type="PROSITE" id="PS50850"/>
    </source>
</evidence>
<evidence type="ECO:0000313" key="9">
    <source>
        <dbReference type="EMBL" id="GFQ87925.1"/>
    </source>
</evidence>
<feature type="transmembrane region" description="Helical" evidence="7">
    <location>
        <begin position="62"/>
        <end position="81"/>
    </location>
</feature>
<feature type="transmembrane region" description="Helical" evidence="7">
    <location>
        <begin position="223"/>
        <end position="246"/>
    </location>
</feature>
<dbReference type="InterPro" id="IPR036259">
    <property type="entry name" value="MFS_trans_sf"/>
</dbReference>
<reference evidence="9" key="1">
    <citation type="submission" date="2020-07" db="EMBL/GenBank/DDBJ databases">
        <title>Multicomponent nature underlies the extraordinary mechanical properties of spider dragline silk.</title>
        <authorList>
            <person name="Kono N."/>
            <person name="Nakamura H."/>
            <person name="Mori M."/>
            <person name="Yoshida Y."/>
            <person name="Ohtoshi R."/>
            <person name="Malay A.D."/>
            <person name="Moran D.A.P."/>
            <person name="Tomita M."/>
            <person name="Numata K."/>
            <person name="Arakawa K."/>
        </authorList>
    </citation>
    <scope>NUCLEOTIDE SEQUENCE</scope>
</reference>
<evidence type="ECO:0000313" key="10">
    <source>
        <dbReference type="Proteomes" id="UP000887116"/>
    </source>
</evidence>
<proteinExistence type="predicted"/>
<feature type="transmembrane region" description="Helical" evidence="7">
    <location>
        <begin position="490"/>
        <end position="511"/>
    </location>
</feature>
<dbReference type="GO" id="GO:0015293">
    <property type="term" value="F:symporter activity"/>
    <property type="evidence" value="ECO:0007669"/>
    <property type="project" value="UniProtKB-KW"/>
</dbReference>